<evidence type="ECO:0000256" key="6">
    <source>
        <dbReference type="ARBA" id="ARBA00035024"/>
    </source>
</evidence>
<dbReference type="NCBIfam" id="NF006629">
    <property type="entry name" value="PRK09198.1"/>
    <property type="match status" value="1"/>
</dbReference>
<dbReference type="GO" id="GO:0047280">
    <property type="term" value="F:nicotinamide phosphoribosyltransferase activity"/>
    <property type="evidence" value="ECO:0007669"/>
    <property type="project" value="UniProtKB-EC"/>
</dbReference>
<sequence length="539" mass="60019">MGSTMISSNRRHGRTNSNAATRGMSPGFLAQFSCSSRNVSTTVFASHERRETSMPTISGFDNLILNTDTYKHCHHTLYPQGTEYVSSYVESRGGIFPATMFVGLQAYIQERLLRPITLADIDEAEAVTRAQGMPFCRENWMGILNDHGGFLPVEIEAVPEGTVLPTRNVLVQVINTDPKYHWVTSFFETALLRAVWYPTTIGTVSWMCKQIIKEAFARTSDNPDLLRFQLHDYGARGVSSQESAALGGLAHLVNFNQSDTVPGILAAMKYYNAVCPANSGPNSEHAGFTAWGRDQEVDALRNMMNTYRDAGVVLLLTDSYDHENAVKNILGKELKAEIENFPGVVCARPDSGDPVQVTADTAEWLMDAFGYEVNSKGFKVLPRYLRVVQGDGITLDTLSEIYMELERRGMAAENAIFGMGGGLLQHFNRDTLNFGQKCNAVRVNGEWRDVAKQPTGASFKVSKAGRLALVKRDGEYRTVRRDSVSPEENLLQPVYRNGKLLKKWDFSELIERSEAEVPEEYYYPVIEQMRAQDSAAVPA</sequence>
<proteinExistence type="inferred from homology"/>
<keyword evidence="4" id="KW-0808">Transferase</keyword>
<dbReference type="SUPFAM" id="SSF51690">
    <property type="entry name" value="Nicotinate/Quinolinate PRTase C-terminal domain-like"/>
    <property type="match status" value="1"/>
</dbReference>
<protein>
    <recommendedName>
        <fullName evidence="7">Nicotinamide phosphoribosyltransferase</fullName>
        <ecNumber evidence="6">2.4.2.12</ecNumber>
    </recommendedName>
</protein>
<dbReference type="Pfam" id="PF04095">
    <property type="entry name" value="NAPRTase"/>
    <property type="match status" value="1"/>
</dbReference>
<evidence type="ECO:0000256" key="1">
    <source>
        <dbReference type="ARBA" id="ARBA00010897"/>
    </source>
</evidence>
<dbReference type="EMBL" id="JAJNCO010000038">
    <property type="protein sequence ID" value="MCD2114981.1"/>
    <property type="molecule type" value="Genomic_DNA"/>
</dbReference>
<name>A0AAW4XPM5_RHORH</name>
<evidence type="ECO:0000256" key="4">
    <source>
        <dbReference type="ARBA" id="ARBA00022679"/>
    </source>
</evidence>
<feature type="region of interest" description="Disordered" evidence="9">
    <location>
        <begin position="1"/>
        <end position="23"/>
    </location>
</feature>
<dbReference type="Gene3D" id="3.20.20.70">
    <property type="entry name" value="Aldolase class I"/>
    <property type="match status" value="1"/>
</dbReference>
<dbReference type="AlphaFoldDB" id="A0AAW4XPM5"/>
<keyword evidence="2" id="KW-0662">Pyridine nucleotide biosynthesis</keyword>
<dbReference type="InterPro" id="IPR041525">
    <property type="entry name" value="N/Namide_PRibTrfase"/>
</dbReference>
<dbReference type="GO" id="GO:0009435">
    <property type="term" value="P:NAD+ biosynthetic process"/>
    <property type="evidence" value="ECO:0007669"/>
    <property type="project" value="InterPro"/>
</dbReference>
<evidence type="ECO:0000256" key="3">
    <source>
        <dbReference type="ARBA" id="ARBA00022676"/>
    </source>
</evidence>
<evidence type="ECO:0000259" key="11">
    <source>
        <dbReference type="Pfam" id="PF18127"/>
    </source>
</evidence>
<comment type="caution">
    <text evidence="12">The sequence shown here is derived from an EMBL/GenBank/DDBJ whole genome shotgun (WGS) entry which is preliminary data.</text>
</comment>
<evidence type="ECO:0000259" key="10">
    <source>
        <dbReference type="Pfam" id="PF04095"/>
    </source>
</evidence>
<dbReference type="RefSeq" id="WP_230792904.1">
    <property type="nucleotide sequence ID" value="NZ_JAJNCO010000038.1"/>
</dbReference>
<dbReference type="InterPro" id="IPR041529">
    <property type="entry name" value="DUF5598"/>
</dbReference>
<comment type="catalytic activity">
    <reaction evidence="8">
        <text>beta-nicotinamide D-ribonucleotide + diphosphate = 5-phospho-alpha-D-ribose 1-diphosphate + nicotinamide + H(+)</text>
        <dbReference type="Rhea" id="RHEA:16149"/>
        <dbReference type="ChEBI" id="CHEBI:14649"/>
        <dbReference type="ChEBI" id="CHEBI:15378"/>
        <dbReference type="ChEBI" id="CHEBI:17154"/>
        <dbReference type="ChEBI" id="CHEBI:33019"/>
        <dbReference type="ChEBI" id="CHEBI:58017"/>
        <dbReference type="EC" id="2.4.2.12"/>
    </reaction>
    <physiologicalReaction direction="right-to-left" evidence="8">
        <dbReference type="Rhea" id="RHEA:16151"/>
    </physiologicalReaction>
</comment>
<feature type="domain" description="Nicotinamide phosphoribosyltransferase N-terminal" evidence="11">
    <location>
        <begin position="62"/>
        <end position="155"/>
    </location>
</feature>
<evidence type="ECO:0000256" key="9">
    <source>
        <dbReference type="SAM" id="MobiDB-lite"/>
    </source>
</evidence>
<dbReference type="InterPro" id="IPR036068">
    <property type="entry name" value="Nicotinate_pribotase-like_C"/>
</dbReference>
<evidence type="ECO:0000313" key="12">
    <source>
        <dbReference type="EMBL" id="MCD2114981.1"/>
    </source>
</evidence>
<dbReference type="InterPro" id="IPR016471">
    <property type="entry name" value="Nicotinamide_PRibTrfase"/>
</dbReference>
<gene>
    <name evidence="12" type="ORF">LQ384_28305</name>
</gene>
<evidence type="ECO:0000256" key="7">
    <source>
        <dbReference type="ARBA" id="ARBA00035036"/>
    </source>
</evidence>
<comment type="similarity">
    <text evidence="1">Belongs to the NAPRTase family.</text>
</comment>
<evidence type="ECO:0000256" key="8">
    <source>
        <dbReference type="ARBA" id="ARBA00047835"/>
    </source>
</evidence>
<dbReference type="PANTHER" id="PTHR43816:SF1">
    <property type="entry name" value="NICOTINAMIDE PHOSPHORIBOSYLTRANSFERASE"/>
    <property type="match status" value="1"/>
</dbReference>
<organism evidence="12 13">
    <name type="scientific">Rhodococcus rhodochrous</name>
    <dbReference type="NCBI Taxonomy" id="1829"/>
    <lineage>
        <taxon>Bacteria</taxon>
        <taxon>Bacillati</taxon>
        <taxon>Actinomycetota</taxon>
        <taxon>Actinomycetes</taxon>
        <taxon>Mycobacteriales</taxon>
        <taxon>Nocardiaceae</taxon>
        <taxon>Rhodococcus</taxon>
    </lineage>
</organism>
<feature type="domain" description="Nicotinate/nicotinamide phosphoribosyltransferase" evidence="10">
    <location>
        <begin position="228"/>
        <end position="471"/>
    </location>
</feature>
<dbReference type="EC" id="2.4.2.12" evidence="6"/>
<evidence type="ECO:0000256" key="5">
    <source>
        <dbReference type="ARBA" id="ARBA00035007"/>
    </source>
</evidence>
<evidence type="ECO:0000313" key="13">
    <source>
        <dbReference type="Proteomes" id="UP001198630"/>
    </source>
</evidence>
<dbReference type="GO" id="GO:0016874">
    <property type="term" value="F:ligase activity"/>
    <property type="evidence" value="ECO:0007669"/>
    <property type="project" value="UniProtKB-KW"/>
</dbReference>
<reference evidence="12" key="1">
    <citation type="submission" date="2021-11" db="EMBL/GenBank/DDBJ databases">
        <title>Development of a sustainable strategy for remediation of hydrocarbon-contaminated territories based on the waste exchange concept.</title>
        <authorList>
            <person name="Elkin A."/>
        </authorList>
    </citation>
    <scope>NUCLEOTIDE SEQUENCE</scope>
    <source>
        <strain evidence="12">IEGM 757</strain>
    </source>
</reference>
<comment type="pathway">
    <text evidence="5">Cofactor biosynthesis; NAD(+) biosynthesis; nicotinamide D-ribonucleotide from 5-phospho-alpha-D-ribose 1-diphosphate and nicotinamide: step 1/1.</text>
</comment>
<dbReference type="PANTHER" id="PTHR43816">
    <property type="entry name" value="NICOTINAMIDE PHOSPHORIBOSYLTRANSFERASE"/>
    <property type="match status" value="1"/>
</dbReference>
<keyword evidence="12" id="KW-0436">Ligase</keyword>
<dbReference type="InterPro" id="IPR013785">
    <property type="entry name" value="Aldolase_TIM"/>
</dbReference>
<dbReference type="Pfam" id="PF18127">
    <property type="entry name" value="NAMPT_N"/>
    <property type="match status" value="1"/>
</dbReference>
<dbReference type="Proteomes" id="UP001198630">
    <property type="component" value="Unassembled WGS sequence"/>
</dbReference>
<keyword evidence="3 12" id="KW-0328">Glycosyltransferase</keyword>
<accession>A0AAW4XPM5</accession>
<evidence type="ECO:0000256" key="2">
    <source>
        <dbReference type="ARBA" id="ARBA00022642"/>
    </source>
</evidence>